<name>D4DNW2_NEIEG</name>
<reference evidence="1 2" key="1">
    <citation type="submission" date="2010-02" db="EMBL/GenBank/DDBJ databases">
        <authorList>
            <person name="Weinstock G."/>
            <person name="Sodergren E."/>
            <person name="Clifton S."/>
            <person name="Fulton L."/>
            <person name="Fulton B."/>
            <person name="Courtney L."/>
            <person name="Fronick C."/>
            <person name="Harrison M."/>
            <person name="Strong C."/>
            <person name="Farmer C."/>
            <person name="Delahaunty K."/>
            <person name="Markovic C."/>
            <person name="Hall O."/>
            <person name="Minx P."/>
            <person name="Tomlinson C."/>
            <person name="Mitreva M."/>
            <person name="Nelson J."/>
            <person name="Hou S."/>
            <person name="Wollam A."/>
            <person name="Pepin K.H."/>
            <person name="Johnson M."/>
            <person name="Bhonagiri V."/>
            <person name="Zhang X."/>
            <person name="Suruliraj S."/>
            <person name="Warren W."/>
            <person name="Chinwalla A."/>
            <person name="Mardis E.R."/>
            <person name="Wilson R.K."/>
        </authorList>
    </citation>
    <scope>NUCLEOTIDE SEQUENCE [LARGE SCALE GENOMIC DNA]</scope>
    <source>
        <strain evidence="1 2">ATCC 29315</strain>
    </source>
</reference>
<dbReference type="Proteomes" id="UP000005536">
    <property type="component" value="Unassembled WGS sequence"/>
</dbReference>
<organism evidence="1 2">
    <name type="scientific">Neisseria elongata subsp. glycolytica ATCC 29315</name>
    <dbReference type="NCBI Taxonomy" id="546263"/>
    <lineage>
        <taxon>Bacteria</taxon>
        <taxon>Pseudomonadati</taxon>
        <taxon>Pseudomonadota</taxon>
        <taxon>Betaproteobacteria</taxon>
        <taxon>Neisseriales</taxon>
        <taxon>Neisseriaceae</taxon>
        <taxon>Neisseria</taxon>
    </lineage>
</organism>
<evidence type="ECO:0000313" key="1">
    <source>
        <dbReference type="EMBL" id="EFE50588.1"/>
    </source>
</evidence>
<comment type="caution">
    <text evidence="1">The sequence shown here is derived from an EMBL/GenBank/DDBJ whole genome shotgun (WGS) entry which is preliminary data.</text>
</comment>
<proteinExistence type="predicted"/>
<dbReference type="AlphaFoldDB" id="D4DNW2"/>
<dbReference type="EMBL" id="ADBF01000016">
    <property type="protein sequence ID" value="EFE50588.1"/>
    <property type="molecule type" value="Genomic_DNA"/>
</dbReference>
<evidence type="ECO:0000313" key="2">
    <source>
        <dbReference type="Proteomes" id="UP000005536"/>
    </source>
</evidence>
<protein>
    <submittedName>
        <fullName evidence="1">Uncharacterized protein</fullName>
    </submittedName>
</protein>
<accession>D4DNW2</accession>
<gene>
    <name evidence="1" type="ORF">NEIELOOT_00746</name>
</gene>
<sequence>MPVSFPTLIEIEMGAVLDCPDVPSPVPNAVVDSDGGKNSKSVFL</sequence>